<evidence type="ECO:0000259" key="12">
    <source>
        <dbReference type="Pfam" id="PF08577"/>
    </source>
</evidence>
<keyword evidence="6" id="KW-0597">Phosphoprotein</keyword>
<proteinExistence type="inferred from homology"/>
<feature type="domain" description="PI31 proteasome regulator N-terminal" evidence="13">
    <location>
        <begin position="28"/>
        <end position="188"/>
    </location>
</feature>
<comment type="function">
    <text evidence="10">Plays an important role in control of proteasome function. Inhibits the hydrolysis of protein and peptide substrates by the 20S proteasome. Also inhibits the activation of the proteasome by the proteasome regulatory proteins PA700 and PA28.</text>
</comment>
<sequence>MANNPLSPDSILHHMAEALPTHQKDDTDSDISSSYEAIALFSHACMIAVGFRLIGFAEGQENKTECEQLAPRLSSKWNSSFGSHSFLYAHSQSSMQYVVKIDRLGGKAEIRGIGLGDEKITRLEITARDYVSTSALPLRIPFINDQEDRSSLKSRLKEIFVSPPRIADLASLFKISIIQRLIPSLQKEGYEDSQQSAGGRAGEGAGEASRAHDEREETQARRNPPPNPTTDPGLPAPARPYPYNDHLADPPRRPIPAGDFPPPGFDDELDLNRLRRYNPQGTISPFNIVHDDLHPAGLGPNDPFPGSFTGGAGARGLGGVGGMHPTFDNPLFAGQGQRLGGGRGVFNPHAPPGARYDPLGPGDGPQRGGGGRPPNPFMGYGDADFM</sequence>
<keyword evidence="4" id="KW-0488">Methylation</keyword>
<dbReference type="Proteomes" id="UP000297280">
    <property type="component" value="Unassembled WGS sequence"/>
</dbReference>
<name>A0A4Z1L244_9HELO</name>
<evidence type="ECO:0000256" key="1">
    <source>
        <dbReference type="ARBA" id="ARBA00004240"/>
    </source>
</evidence>
<feature type="compositionally biased region" description="Basic and acidic residues" evidence="11">
    <location>
        <begin position="209"/>
        <end position="220"/>
    </location>
</feature>
<dbReference type="PANTHER" id="PTHR13266:SF1">
    <property type="entry name" value="PROTEASOME INHIBITOR PI31 SUBUNIT"/>
    <property type="match status" value="1"/>
</dbReference>
<keyword evidence="8" id="KW-0647">Proteasome</keyword>
<dbReference type="Pfam" id="PF08577">
    <property type="entry name" value="PI31_Prot_C"/>
    <property type="match status" value="1"/>
</dbReference>
<evidence type="ECO:0000256" key="8">
    <source>
        <dbReference type="ARBA" id="ARBA00022942"/>
    </source>
</evidence>
<evidence type="ECO:0000256" key="11">
    <source>
        <dbReference type="SAM" id="MobiDB-lite"/>
    </source>
</evidence>
<dbReference type="InterPro" id="IPR021625">
    <property type="entry name" value="PI31_Prot_N"/>
</dbReference>
<evidence type="ECO:0000256" key="10">
    <source>
        <dbReference type="ARBA" id="ARBA00024805"/>
    </source>
</evidence>
<dbReference type="FunFam" id="3.40.1000.30:FF:000006">
    <property type="entry name" value="Chromosome 8, whole genome shotgun sequence"/>
    <property type="match status" value="1"/>
</dbReference>
<comment type="similarity">
    <text evidence="3">Belongs to the proteasome inhibitor PI31 family.</text>
</comment>
<dbReference type="GO" id="GO:0005783">
    <property type="term" value="C:endoplasmic reticulum"/>
    <property type="evidence" value="ECO:0007669"/>
    <property type="project" value="UniProtKB-SubCell"/>
</dbReference>
<feature type="region of interest" description="Disordered" evidence="11">
    <location>
        <begin position="328"/>
        <end position="386"/>
    </location>
</feature>
<evidence type="ECO:0000313" key="14">
    <source>
        <dbReference type="EMBL" id="TGO90854.1"/>
    </source>
</evidence>
<keyword evidence="15" id="KW-1185">Reference proteome</keyword>
<dbReference type="InterPro" id="IPR013886">
    <property type="entry name" value="PI31_Prot_C"/>
</dbReference>
<dbReference type="GO" id="GO:0004866">
    <property type="term" value="F:endopeptidase inhibitor activity"/>
    <property type="evidence" value="ECO:0007669"/>
    <property type="project" value="InterPro"/>
</dbReference>
<keyword evidence="7" id="KW-0256">Endoplasmic reticulum</keyword>
<evidence type="ECO:0000256" key="6">
    <source>
        <dbReference type="ARBA" id="ARBA00022553"/>
    </source>
</evidence>
<dbReference type="GO" id="GO:0000502">
    <property type="term" value="C:proteasome complex"/>
    <property type="evidence" value="ECO:0007669"/>
    <property type="project" value="UniProtKB-KW"/>
</dbReference>
<feature type="region of interest" description="Disordered" evidence="11">
    <location>
        <begin position="189"/>
        <end position="267"/>
    </location>
</feature>
<evidence type="ECO:0000256" key="2">
    <source>
        <dbReference type="ARBA" id="ARBA00004496"/>
    </source>
</evidence>
<comment type="subcellular location">
    <subcellularLocation>
        <location evidence="2">Cytoplasm</location>
    </subcellularLocation>
    <subcellularLocation>
        <location evidence="1">Endoplasmic reticulum</location>
    </subcellularLocation>
</comment>
<dbReference type="GO" id="GO:0043161">
    <property type="term" value="P:proteasome-mediated ubiquitin-dependent protein catabolic process"/>
    <property type="evidence" value="ECO:0007669"/>
    <property type="project" value="InterPro"/>
</dbReference>
<dbReference type="STRING" id="87229.A0A4Z1L244"/>
<dbReference type="PANTHER" id="PTHR13266">
    <property type="entry name" value="PROTEASOME INHIBITOR"/>
    <property type="match status" value="1"/>
</dbReference>
<reference evidence="14 15" key="1">
    <citation type="submission" date="2017-12" db="EMBL/GenBank/DDBJ databases">
        <title>Comparative genomics of Botrytis spp.</title>
        <authorList>
            <person name="Valero-Jimenez C.A."/>
            <person name="Tapia P."/>
            <person name="Veloso J."/>
            <person name="Silva-Moreno E."/>
            <person name="Staats M."/>
            <person name="Valdes J.H."/>
            <person name="Van Kan J.A.L."/>
        </authorList>
    </citation>
    <scope>NUCLEOTIDE SEQUENCE [LARGE SCALE GENOMIC DNA]</scope>
    <source>
        <strain evidence="14 15">MUCL3349</strain>
    </source>
</reference>
<dbReference type="AlphaFoldDB" id="A0A4Z1L244"/>
<dbReference type="EMBL" id="PQXO01000048">
    <property type="protein sequence ID" value="TGO90854.1"/>
    <property type="molecule type" value="Genomic_DNA"/>
</dbReference>
<comment type="caution">
    <text evidence="14">The sequence shown here is derived from an EMBL/GenBank/DDBJ whole genome shotgun (WGS) entry which is preliminary data.</text>
</comment>
<feature type="domain" description="PI31 proteasome regulator C-terminal" evidence="12">
    <location>
        <begin position="290"/>
        <end position="361"/>
    </location>
</feature>
<evidence type="ECO:0000256" key="5">
    <source>
        <dbReference type="ARBA" id="ARBA00022490"/>
    </source>
</evidence>
<dbReference type="GO" id="GO:0070628">
    <property type="term" value="F:proteasome binding"/>
    <property type="evidence" value="ECO:0007669"/>
    <property type="project" value="InterPro"/>
</dbReference>
<feature type="compositionally biased region" description="Gly residues" evidence="11">
    <location>
        <begin position="361"/>
        <end position="372"/>
    </location>
</feature>
<keyword evidence="5" id="KW-0963">Cytoplasm</keyword>
<evidence type="ECO:0000256" key="4">
    <source>
        <dbReference type="ARBA" id="ARBA00022481"/>
    </source>
</evidence>
<gene>
    <name evidence="14" type="ORF">BPOR_0048g00030</name>
</gene>
<evidence type="ECO:0000256" key="3">
    <source>
        <dbReference type="ARBA" id="ARBA00006405"/>
    </source>
</evidence>
<evidence type="ECO:0000313" key="15">
    <source>
        <dbReference type="Proteomes" id="UP000297280"/>
    </source>
</evidence>
<evidence type="ECO:0000256" key="7">
    <source>
        <dbReference type="ARBA" id="ARBA00022824"/>
    </source>
</evidence>
<protein>
    <submittedName>
        <fullName evidence="14">Uncharacterized protein</fullName>
    </submittedName>
</protein>
<dbReference type="Gene3D" id="3.40.1000.30">
    <property type="match status" value="1"/>
</dbReference>
<evidence type="ECO:0000256" key="9">
    <source>
        <dbReference type="ARBA" id="ARBA00022990"/>
    </source>
</evidence>
<dbReference type="InterPro" id="IPR045128">
    <property type="entry name" value="PI31-like"/>
</dbReference>
<accession>A0A4Z1L244</accession>
<dbReference type="Pfam" id="PF11566">
    <property type="entry name" value="PI31_Prot_N"/>
    <property type="match status" value="1"/>
</dbReference>
<keyword evidence="9" id="KW-0007">Acetylation</keyword>
<evidence type="ECO:0000259" key="13">
    <source>
        <dbReference type="Pfam" id="PF11566"/>
    </source>
</evidence>
<feature type="compositionally biased region" description="Pro residues" evidence="11">
    <location>
        <begin position="223"/>
        <end position="240"/>
    </location>
</feature>
<organism evidence="14 15">
    <name type="scientific">Botrytis porri</name>
    <dbReference type="NCBI Taxonomy" id="87229"/>
    <lineage>
        <taxon>Eukaryota</taxon>
        <taxon>Fungi</taxon>
        <taxon>Dikarya</taxon>
        <taxon>Ascomycota</taxon>
        <taxon>Pezizomycotina</taxon>
        <taxon>Leotiomycetes</taxon>
        <taxon>Helotiales</taxon>
        <taxon>Sclerotiniaceae</taxon>
        <taxon>Botrytis</taxon>
    </lineage>
</organism>